<evidence type="ECO:0000313" key="1">
    <source>
        <dbReference type="EMBL" id="WTP86161.1"/>
    </source>
</evidence>
<accession>A0AAU1HVY3</accession>
<proteinExistence type="predicted"/>
<reference evidence="1" key="1">
    <citation type="submission" date="2022-10" db="EMBL/GenBank/DDBJ databases">
        <title>The complete genomes of actinobacterial strains from the NBC collection.</title>
        <authorList>
            <person name="Joergensen T.S."/>
            <person name="Alvarez Arevalo M."/>
            <person name="Sterndorff E.B."/>
            <person name="Faurdal D."/>
            <person name="Vuksanovic O."/>
            <person name="Mourched A.-S."/>
            <person name="Charusanti P."/>
            <person name="Shaw S."/>
            <person name="Blin K."/>
            <person name="Weber T."/>
        </authorList>
    </citation>
    <scope>NUCLEOTIDE SEQUENCE</scope>
    <source>
        <strain evidence="1">NBC 00180</strain>
    </source>
</reference>
<organism evidence="1">
    <name type="scientific">Streptomyces sp. NBC_00180</name>
    <dbReference type="NCBI Taxonomy" id="2903632"/>
    <lineage>
        <taxon>Bacteria</taxon>
        <taxon>Bacillati</taxon>
        <taxon>Actinomycetota</taxon>
        <taxon>Actinomycetes</taxon>
        <taxon>Kitasatosporales</taxon>
        <taxon>Streptomycetaceae</taxon>
        <taxon>Streptomyces</taxon>
    </lineage>
</organism>
<gene>
    <name evidence="1" type="ORF">OG477_12610</name>
</gene>
<sequence>MFSIRIICEPADTDHVVAALDGAFNAGTVTVYPGEDGERNRLYLRADHKHIPEPDATDWPNATQAYATAPDPGSELEWLRATEDEGREWWLRRAALTDRMAHGLTPGHTASTTNAFDLACRLMAIDGDVVGCNPRAYVRQQYALWAAKNR</sequence>
<dbReference type="EMBL" id="CP108140">
    <property type="protein sequence ID" value="WTP86161.1"/>
    <property type="molecule type" value="Genomic_DNA"/>
</dbReference>
<protein>
    <submittedName>
        <fullName evidence="1">Uncharacterized protein</fullName>
    </submittedName>
</protein>
<name>A0AAU1HVY3_9ACTN</name>
<dbReference type="AlphaFoldDB" id="A0AAU1HVY3"/>